<dbReference type="PRINTS" id="PR00690">
    <property type="entry name" value="ADHESNFAMILY"/>
</dbReference>
<dbReference type="InterPro" id="IPR006128">
    <property type="entry name" value="Lipoprotein_PsaA-like"/>
</dbReference>
<dbReference type="Pfam" id="PF01297">
    <property type="entry name" value="ZnuA"/>
    <property type="match status" value="1"/>
</dbReference>
<gene>
    <name evidence="5" type="ORF">D3873_08430</name>
</gene>
<sequence length="316" mass="35722">MKRLLVALIPLLFLAACGNENTSSSEKNAEKETVIYTTVYPITYFTQQIVKDTASVQSIYPNGANEHTFEPKQKDMMQLADADLFLYVGLGLEGFVENAQKTLSSQQVEFIPLSKKMDDSLFLHLEEEPHDHEDHDHGEIDPHIWLSPKVSMDLAKSIHATLVEKFPENEEEYTKNFHQLETKLASLDADYSSLTTNAQTNVFFVSHAAFSYIARDYGLEQVAVAGINSQSEPSQKELTELVKLAEEKNIQTIFFEQNVSSNLTKVIQKEVGASASTLHNLSVLTEEDVKNNEDYFTLMEQNRQHLKKALSQRDAE</sequence>
<dbReference type="InterPro" id="IPR006127">
    <property type="entry name" value="ZnuA-like"/>
</dbReference>
<protein>
    <submittedName>
        <fullName evidence="5">Adhesin</fullName>
    </submittedName>
</protein>
<dbReference type="GO" id="GO:0007155">
    <property type="term" value="P:cell adhesion"/>
    <property type="evidence" value="ECO:0007669"/>
    <property type="project" value="InterPro"/>
</dbReference>
<dbReference type="GO" id="GO:0046872">
    <property type="term" value="F:metal ion binding"/>
    <property type="evidence" value="ECO:0007669"/>
    <property type="project" value="InterPro"/>
</dbReference>
<accession>A0A385YSY8</accession>
<keyword evidence="2 4" id="KW-0732">Signal</keyword>
<dbReference type="Gene3D" id="3.40.50.1980">
    <property type="entry name" value="Nitrogenase molybdenum iron protein domain"/>
    <property type="match status" value="2"/>
</dbReference>
<keyword evidence="6" id="KW-1185">Reference proteome</keyword>
<name>A0A385YSY8_9BACL</name>
<dbReference type="InterPro" id="IPR050492">
    <property type="entry name" value="Bact_metal-bind_prot9"/>
</dbReference>
<dbReference type="AlphaFoldDB" id="A0A385YSY8"/>
<proteinExistence type="inferred from homology"/>
<reference evidence="6" key="1">
    <citation type="submission" date="2018-09" db="EMBL/GenBank/DDBJ databases">
        <authorList>
            <person name="Zhu H."/>
        </authorList>
    </citation>
    <scope>NUCLEOTIDE SEQUENCE [LARGE SCALE GENOMIC DNA]</scope>
    <source>
        <strain evidence="6">K2R23-3</strain>
    </source>
</reference>
<dbReference type="PANTHER" id="PTHR42953:SF8">
    <property type="entry name" value="ZINT DOMAIN-CONTAINING PROTEIN"/>
    <property type="match status" value="1"/>
</dbReference>
<comment type="similarity">
    <text evidence="3">Belongs to the bacterial solute-binding protein 9 family.</text>
</comment>
<evidence type="ECO:0000313" key="6">
    <source>
        <dbReference type="Proteomes" id="UP000265725"/>
    </source>
</evidence>
<dbReference type="KEGG" id="paek:D3873_08430"/>
<evidence type="ECO:0000313" key="5">
    <source>
        <dbReference type="EMBL" id="AYC29919.1"/>
    </source>
</evidence>
<evidence type="ECO:0000256" key="2">
    <source>
        <dbReference type="ARBA" id="ARBA00022729"/>
    </source>
</evidence>
<evidence type="ECO:0000256" key="4">
    <source>
        <dbReference type="SAM" id="SignalP"/>
    </source>
</evidence>
<dbReference type="PRINTS" id="PR00691">
    <property type="entry name" value="ADHESINB"/>
</dbReference>
<dbReference type="SUPFAM" id="SSF53807">
    <property type="entry name" value="Helical backbone' metal receptor"/>
    <property type="match status" value="1"/>
</dbReference>
<dbReference type="EMBL" id="CP032418">
    <property type="protein sequence ID" value="AYC29919.1"/>
    <property type="molecule type" value="Genomic_DNA"/>
</dbReference>
<keyword evidence="1 3" id="KW-0813">Transport</keyword>
<evidence type="ECO:0000256" key="3">
    <source>
        <dbReference type="RuleBase" id="RU003512"/>
    </source>
</evidence>
<organism evidence="5 6">
    <name type="scientific">Paenisporosarcina cavernae</name>
    <dbReference type="NCBI Taxonomy" id="2320858"/>
    <lineage>
        <taxon>Bacteria</taxon>
        <taxon>Bacillati</taxon>
        <taxon>Bacillota</taxon>
        <taxon>Bacilli</taxon>
        <taxon>Bacillales</taxon>
        <taxon>Caryophanaceae</taxon>
        <taxon>Paenisporosarcina</taxon>
    </lineage>
</organism>
<dbReference type="GO" id="GO:0030001">
    <property type="term" value="P:metal ion transport"/>
    <property type="evidence" value="ECO:0007669"/>
    <property type="project" value="InterPro"/>
</dbReference>
<dbReference type="RefSeq" id="WP_119883655.1">
    <property type="nucleotide sequence ID" value="NZ_CP032418.1"/>
</dbReference>
<dbReference type="OrthoDB" id="9810636at2"/>
<dbReference type="InterPro" id="IPR006129">
    <property type="entry name" value="AdhesinB"/>
</dbReference>
<feature type="signal peptide" evidence="4">
    <location>
        <begin position="1"/>
        <end position="18"/>
    </location>
</feature>
<feature type="chain" id="PRO_5038992936" evidence="4">
    <location>
        <begin position="19"/>
        <end position="316"/>
    </location>
</feature>
<dbReference type="Proteomes" id="UP000265725">
    <property type="component" value="Chromosome"/>
</dbReference>
<evidence type="ECO:0000256" key="1">
    <source>
        <dbReference type="ARBA" id="ARBA00022448"/>
    </source>
</evidence>
<dbReference type="PANTHER" id="PTHR42953">
    <property type="entry name" value="HIGH-AFFINITY ZINC UPTAKE SYSTEM PROTEIN ZNUA-RELATED"/>
    <property type="match status" value="1"/>
</dbReference>
<dbReference type="PROSITE" id="PS51257">
    <property type="entry name" value="PROKAR_LIPOPROTEIN"/>
    <property type="match status" value="1"/>
</dbReference>